<keyword evidence="8" id="KW-1185">Reference proteome</keyword>
<gene>
    <name evidence="7" type="ORF">SmJEL517_g06198</name>
</gene>
<evidence type="ECO:0000313" key="8">
    <source>
        <dbReference type="Proteomes" id="UP000319731"/>
    </source>
</evidence>
<evidence type="ECO:0000256" key="1">
    <source>
        <dbReference type="ARBA" id="ARBA00004308"/>
    </source>
</evidence>
<dbReference type="AlphaFoldDB" id="A0A507BRM8"/>
<organism evidence="7 8">
    <name type="scientific">Synchytrium microbalum</name>
    <dbReference type="NCBI Taxonomy" id="1806994"/>
    <lineage>
        <taxon>Eukaryota</taxon>
        <taxon>Fungi</taxon>
        <taxon>Fungi incertae sedis</taxon>
        <taxon>Chytridiomycota</taxon>
        <taxon>Chytridiomycota incertae sedis</taxon>
        <taxon>Chytridiomycetes</taxon>
        <taxon>Synchytriales</taxon>
        <taxon>Synchytriaceae</taxon>
        <taxon>Synchytrium</taxon>
    </lineage>
</organism>
<evidence type="ECO:0000256" key="5">
    <source>
        <dbReference type="SAM" id="MobiDB-lite"/>
    </source>
</evidence>
<dbReference type="RefSeq" id="XP_031021901.1">
    <property type="nucleotide sequence ID" value="XM_031172124.1"/>
</dbReference>
<accession>A0A507BRM8</accession>
<evidence type="ECO:0000313" key="7">
    <source>
        <dbReference type="EMBL" id="TPX30178.1"/>
    </source>
</evidence>
<dbReference type="OrthoDB" id="2102950at2759"/>
<sequence length="636" mass="69505">MDISFCKIAAINLTQLQSATVYEKRIGYLSACLFLSEGDELVLLLVNGLQRDLTSTSYLDVILALTAITNLANQDIASSLFPHLESCLVHEHDLVRRKAVLAMSKLYDVAPDIVMAAFPQFKRLLADPDPAVMCASLVLLRDVARDQPLKCRPLTTAFIHIILQIRDGRLPHGFDYHGMSAPWALSQCVEILGSLGQVDIKTSDKIRPVLLDLLKQVQSGDDAAFGIILSCIQALSKLSTSTEPSAEQILYTSILKRCLSTSQNANLMYLGIEILQAIRSTHAEVISAFRNDIMVCLEHVDDTLRSRTLDLVYSLTTPASSDETIKLIVKALPQSDTHRQINLLDKLQHLISTQLPMSQLTMLLDVIMALDDDRARPRLTGPISRLLIDDQDGDVKEVAVGTCYRVLGDANGEVARNLGRLFVWIIGEYSQASSLSHHELTQVLAGILRDSHDHELAAQTIESIKKIVVRSQECSSQVMNAVSSMRTSKYLDVQQKLVEFAESTRNLKIIDDALTSELLVSTVPSPESPFSAIDGKSPVSRAKPAFSIVGKSSPTTSLTTPGRNNTSPTTPKNSKLSLALFGDSSQPSVLSQSLLVDVSLKGDLDVPLIPSQTPVRRQADPMANPASPQSLVDVDL</sequence>
<dbReference type="InterPro" id="IPR011989">
    <property type="entry name" value="ARM-like"/>
</dbReference>
<reference evidence="7 8" key="1">
    <citation type="journal article" date="2019" name="Sci. Rep.">
        <title>Comparative genomics of chytrid fungi reveal insights into the obligate biotrophic and pathogenic lifestyle of Synchytrium endobioticum.</title>
        <authorList>
            <person name="van de Vossenberg B.T.L.H."/>
            <person name="Warris S."/>
            <person name="Nguyen H.D.T."/>
            <person name="van Gent-Pelzer M.P.E."/>
            <person name="Joly D.L."/>
            <person name="van de Geest H.C."/>
            <person name="Bonants P.J.M."/>
            <person name="Smith D.S."/>
            <person name="Levesque C.A."/>
            <person name="van der Lee T.A.J."/>
        </authorList>
    </citation>
    <scope>NUCLEOTIDE SEQUENCE [LARGE SCALE GENOMIC DNA]</scope>
    <source>
        <strain evidence="7 8">JEL517</strain>
    </source>
</reference>
<dbReference type="InterPro" id="IPR016024">
    <property type="entry name" value="ARM-type_fold"/>
</dbReference>
<comment type="caution">
    <text evidence="7">The sequence shown here is derived from an EMBL/GenBank/DDBJ whole genome shotgun (WGS) entry which is preliminary data.</text>
</comment>
<proteinExistence type="predicted"/>
<dbReference type="GeneID" id="42007421"/>
<keyword evidence="4" id="KW-0472">Membrane</keyword>
<feature type="region of interest" description="Disordered" evidence="5">
    <location>
        <begin position="612"/>
        <end position="636"/>
    </location>
</feature>
<feature type="region of interest" description="Disordered" evidence="5">
    <location>
        <begin position="545"/>
        <end position="577"/>
    </location>
</feature>
<feature type="domain" description="Clathrin/coatomer adaptor adaptin-like N-terminal" evidence="6">
    <location>
        <begin position="2"/>
        <end position="502"/>
    </location>
</feature>
<dbReference type="PANTHER" id="PTHR22780">
    <property type="entry name" value="ADAPTIN, ALPHA/GAMMA/EPSILON"/>
    <property type="match status" value="1"/>
</dbReference>
<evidence type="ECO:0000256" key="4">
    <source>
        <dbReference type="ARBA" id="ARBA00023136"/>
    </source>
</evidence>
<evidence type="ECO:0000259" key="6">
    <source>
        <dbReference type="Pfam" id="PF01602"/>
    </source>
</evidence>
<dbReference type="Proteomes" id="UP000319731">
    <property type="component" value="Unassembled WGS sequence"/>
</dbReference>
<dbReference type="Pfam" id="PF01602">
    <property type="entry name" value="Adaptin_N"/>
    <property type="match status" value="1"/>
</dbReference>
<dbReference type="InterPro" id="IPR050840">
    <property type="entry name" value="Adaptor_Complx_Large_Subunit"/>
</dbReference>
<feature type="compositionally biased region" description="Polar residues" evidence="5">
    <location>
        <begin position="550"/>
        <end position="576"/>
    </location>
</feature>
<protein>
    <recommendedName>
        <fullName evidence="6">Clathrin/coatomer adaptor adaptin-like N-terminal domain-containing protein</fullName>
    </recommendedName>
</protein>
<name>A0A507BRM8_9FUNG</name>
<dbReference type="SUPFAM" id="SSF48371">
    <property type="entry name" value="ARM repeat"/>
    <property type="match status" value="1"/>
</dbReference>
<dbReference type="GO" id="GO:0016192">
    <property type="term" value="P:vesicle-mediated transport"/>
    <property type="evidence" value="ECO:0007669"/>
    <property type="project" value="InterPro"/>
</dbReference>
<dbReference type="InterPro" id="IPR002553">
    <property type="entry name" value="Clathrin/coatomer_adapt-like_N"/>
</dbReference>
<dbReference type="GO" id="GO:0006886">
    <property type="term" value="P:intracellular protein transport"/>
    <property type="evidence" value="ECO:0007669"/>
    <property type="project" value="InterPro"/>
</dbReference>
<dbReference type="GO" id="GO:0030117">
    <property type="term" value="C:membrane coat"/>
    <property type="evidence" value="ECO:0007669"/>
    <property type="project" value="InterPro"/>
</dbReference>
<dbReference type="EMBL" id="QEAO01000089">
    <property type="protein sequence ID" value="TPX30178.1"/>
    <property type="molecule type" value="Genomic_DNA"/>
</dbReference>
<evidence type="ECO:0000256" key="3">
    <source>
        <dbReference type="ARBA" id="ARBA00022927"/>
    </source>
</evidence>
<comment type="subcellular location">
    <subcellularLocation>
        <location evidence="1">Endomembrane system</location>
    </subcellularLocation>
</comment>
<keyword evidence="2" id="KW-0813">Transport</keyword>
<dbReference type="GO" id="GO:0012505">
    <property type="term" value="C:endomembrane system"/>
    <property type="evidence" value="ECO:0007669"/>
    <property type="project" value="UniProtKB-SubCell"/>
</dbReference>
<dbReference type="Gene3D" id="1.25.10.10">
    <property type="entry name" value="Leucine-rich Repeat Variant"/>
    <property type="match status" value="1"/>
</dbReference>
<dbReference type="STRING" id="1806994.A0A507BRM8"/>
<keyword evidence="3" id="KW-0653">Protein transport</keyword>
<evidence type="ECO:0000256" key="2">
    <source>
        <dbReference type="ARBA" id="ARBA00022448"/>
    </source>
</evidence>